<keyword evidence="4 5" id="KW-0472">Membrane</keyword>
<organism evidence="7 8">
    <name type="scientific">Sphenostylis stenocarpa</name>
    <dbReference type="NCBI Taxonomy" id="92480"/>
    <lineage>
        <taxon>Eukaryota</taxon>
        <taxon>Viridiplantae</taxon>
        <taxon>Streptophyta</taxon>
        <taxon>Embryophyta</taxon>
        <taxon>Tracheophyta</taxon>
        <taxon>Spermatophyta</taxon>
        <taxon>Magnoliopsida</taxon>
        <taxon>eudicotyledons</taxon>
        <taxon>Gunneridae</taxon>
        <taxon>Pentapetalae</taxon>
        <taxon>rosids</taxon>
        <taxon>fabids</taxon>
        <taxon>Fabales</taxon>
        <taxon>Fabaceae</taxon>
        <taxon>Papilionoideae</taxon>
        <taxon>50 kb inversion clade</taxon>
        <taxon>NPAAA clade</taxon>
        <taxon>indigoferoid/millettioid clade</taxon>
        <taxon>Phaseoleae</taxon>
        <taxon>Sphenostylis</taxon>
    </lineage>
</organism>
<dbReference type="Gene3D" id="1.20.1560.10">
    <property type="entry name" value="ABC transporter type 1, transmembrane domain"/>
    <property type="match status" value="1"/>
</dbReference>
<dbReference type="InterPro" id="IPR036640">
    <property type="entry name" value="ABC1_TM_sf"/>
</dbReference>
<dbReference type="GO" id="GO:0015421">
    <property type="term" value="F:ABC-type oligopeptide transporter activity"/>
    <property type="evidence" value="ECO:0007669"/>
    <property type="project" value="TreeGrafter"/>
</dbReference>
<reference evidence="7" key="1">
    <citation type="submission" date="2023-10" db="EMBL/GenBank/DDBJ databases">
        <authorList>
            <person name="Domelevo Entfellner J.-B."/>
        </authorList>
    </citation>
    <scope>NUCLEOTIDE SEQUENCE</scope>
</reference>
<dbReference type="Pfam" id="PF00664">
    <property type="entry name" value="ABC_membrane"/>
    <property type="match status" value="1"/>
</dbReference>
<proteinExistence type="predicted"/>
<evidence type="ECO:0000256" key="1">
    <source>
        <dbReference type="ARBA" id="ARBA00004141"/>
    </source>
</evidence>
<dbReference type="AlphaFoldDB" id="A0AA86RKE1"/>
<evidence type="ECO:0000313" key="7">
    <source>
        <dbReference type="EMBL" id="CAJ1782305.1"/>
    </source>
</evidence>
<evidence type="ECO:0000256" key="3">
    <source>
        <dbReference type="ARBA" id="ARBA00022989"/>
    </source>
</evidence>
<feature type="domain" description="ABC transmembrane type-1" evidence="6">
    <location>
        <begin position="206"/>
        <end position="435"/>
    </location>
</feature>
<sequence length="553" mass="62115">MSPNPNFLRFPHSNIDLSHVPKWNTFVPYISTKPQTHSSLTQPGRFQPFRVIAPKARCQLRPLFAKRVGVLASILPGGRWWALPELREDGSEPTAAVIALRRMWELVADERRVAFVAVGSLVIAAVILTVICRLVLRGVNELKTLMDQLSEISMPSILAASIFSAQSGETVAFSRNALFLLLLCLTSGTCSIKTEWAIILFSHLNFSGLRSGCFGILNVTLVKRLRENLYTAILFQDVSYFDKERVGDLTSRLAADCQRLSHVVGNDLQLILRNTCQGAGAILNLMALSWPLALSALVICSILSAIFLVYGQYQRKAAKLIQDFTACANDVAQETLYSIRTVRAYGTEKREFERYRQWLQTLAFINVRENVASGFWNLIFNTLYRSTQIFAVLLVGMSVLRCRVTVEQLTKYVLYCEWLIYATWRVTNSLTSLLQSIGASEQIFQLMNLLPSDQFIAKGKGLFGSAHQTKHFDTPILTYCRSEVTEVGRAYSVCKCIISLSCKEYAKGLKIWISDGVNLHYLKTAPCHPSKILITWHALNDETLSVKFDIYGP</sequence>
<dbReference type="PANTHER" id="PTHR43394:SF19">
    <property type="entry name" value="ABC TRANSPORTER B FAMILY"/>
    <property type="match status" value="1"/>
</dbReference>
<dbReference type="PANTHER" id="PTHR43394">
    <property type="entry name" value="ATP-DEPENDENT PERMEASE MDL1, MITOCHONDRIAL"/>
    <property type="match status" value="1"/>
</dbReference>
<keyword evidence="8" id="KW-1185">Reference proteome</keyword>
<dbReference type="Proteomes" id="UP001189624">
    <property type="component" value="Chromosome 1"/>
</dbReference>
<keyword evidence="2 5" id="KW-0812">Transmembrane</keyword>
<evidence type="ECO:0000259" key="6">
    <source>
        <dbReference type="PROSITE" id="PS50929"/>
    </source>
</evidence>
<dbReference type="SUPFAM" id="SSF90123">
    <property type="entry name" value="ABC transporter transmembrane region"/>
    <property type="match status" value="1"/>
</dbReference>
<feature type="transmembrane region" description="Helical" evidence="5">
    <location>
        <begin position="113"/>
        <end position="136"/>
    </location>
</feature>
<accession>A0AA86RKE1</accession>
<comment type="subcellular location">
    <subcellularLocation>
        <location evidence="1">Membrane</location>
        <topology evidence="1">Multi-pass membrane protein</topology>
    </subcellularLocation>
</comment>
<dbReference type="GO" id="GO:0005524">
    <property type="term" value="F:ATP binding"/>
    <property type="evidence" value="ECO:0007669"/>
    <property type="project" value="InterPro"/>
</dbReference>
<keyword evidence="3 5" id="KW-1133">Transmembrane helix</keyword>
<evidence type="ECO:0000313" key="8">
    <source>
        <dbReference type="Proteomes" id="UP001189624"/>
    </source>
</evidence>
<evidence type="ECO:0000256" key="2">
    <source>
        <dbReference type="ARBA" id="ARBA00022692"/>
    </source>
</evidence>
<feature type="transmembrane region" description="Helical" evidence="5">
    <location>
        <begin position="290"/>
        <end position="310"/>
    </location>
</feature>
<evidence type="ECO:0000256" key="5">
    <source>
        <dbReference type="SAM" id="Phobius"/>
    </source>
</evidence>
<name>A0AA86RKE1_9FABA</name>
<dbReference type="InterPro" id="IPR039421">
    <property type="entry name" value="Type_1_exporter"/>
</dbReference>
<dbReference type="InterPro" id="IPR011527">
    <property type="entry name" value="ABC1_TM_dom"/>
</dbReference>
<evidence type="ECO:0000256" key="4">
    <source>
        <dbReference type="ARBA" id="ARBA00023136"/>
    </source>
</evidence>
<dbReference type="PROSITE" id="PS50929">
    <property type="entry name" value="ABC_TM1F"/>
    <property type="match status" value="1"/>
</dbReference>
<gene>
    <name evidence="7" type="ORF">AYBTSS11_LOCUS120</name>
</gene>
<dbReference type="CDD" id="cd18572">
    <property type="entry name" value="ABC_6TM_TAP"/>
    <property type="match status" value="1"/>
</dbReference>
<dbReference type="EMBL" id="OY731398">
    <property type="protein sequence ID" value="CAJ1782305.1"/>
    <property type="molecule type" value="Genomic_DNA"/>
</dbReference>
<dbReference type="GO" id="GO:0016020">
    <property type="term" value="C:membrane"/>
    <property type="evidence" value="ECO:0007669"/>
    <property type="project" value="UniProtKB-SubCell"/>
</dbReference>
<dbReference type="Gramene" id="rna-AYBTSS11_LOCUS120">
    <property type="protein sequence ID" value="CAJ1782305.1"/>
    <property type="gene ID" value="gene-AYBTSS11_LOCUS120"/>
</dbReference>
<feature type="transmembrane region" description="Helical" evidence="5">
    <location>
        <begin position="177"/>
        <end position="201"/>
    </location>
</feature>
<protein>
    <recommendedName>
        <fullName evidence="6">ABC transmembrane type-1 domain-containing protein</fullName>
    </recommendedName>
</protein>